<keyword evidence="3" id="KW-0408">Iron</keyword>
<evidence type="ECO:0000259" key="9">
    <source>
        <dbReference type="PROSITE" id="PS51074"/>
    </source>
</evidence>
<accession>A0ABD3SC95</accession>
<comment type="similarity">
    <text evidence="4">Belongs to the DPH3 family.</text>
</comment>
<feature type="region of interest" description="Disordered" evidence="8">
    <location>
        <begin position="61"/>
        <end position="124"/>
    </location>
</feature>
<evidence type="ECO:0000256" key="6">
    <source>
        <dbReference type="ARBA" id="ARBA00041070"/>
    </source>
</evidence>
<dbReference type="GO" id="GO:0046872">
    <property type="term" value="F:metal ion binding"/>
    <property type="evidence" value="ECO:0007669"/>
    <property type="project" value="UniProtKB-KW"/>
</dbReference>
<comment type="pathway">
    <text evidence="1">Protein modification; peptidyl-diphthamide biosynthesis.</text>
</comment>
<proteinExistence type="inferred from homology"/>
<dbReference type="InterPro" id="IPR044248">
    <property type="entry name" value="DPH3/4-like"/>
</dbReference>
<evidence type="ECO:0000256" key="1">
    <source>
        <dbReference type="ARBA" id="ARBA00005156"/>
    </source>
</evidence>
<dbReference type="EMBL" id="JALLPB020000076">
    <property type="protein sequence ID" value="KAL3822026.1"/>
    <property type="molecule type" value="Genomic_DNA"/>
</dbReference>
<evidence type="ECO:0000256" key="3">
    <source>
        <dbReference type="ARBA" id="ARBA00023004"/>
    </source>
</evidence>
<keyword evidence="2" id="KW-0479">Metal-binding</keyword>
<name>A0ABD3SC95_9STRA</name>
<evidence type="ECO:0000256" key="2">
    <source>
        <dbReference type="ARBA" id="ARBA00022723"/>
    </source>
</evidence>
<gene>
    <name evidence="10" type="ORF">ACHAXA_007819</name>
</gene>
<keyword evidence="11" id="KW-1185">Reference proteome</keyword>
<dbReference type="AlphaFoldDB" id="A0ABD3SC95"/>
<evidence type="ECO:0000313" key="11">
    <source>
        <dbReference type="Proteomes" id="UP001530377"/>
    </source>
</evidence>
<sequence length="124" mass="13889">MSIYEEVEFEDLDYDPKTQIYSYPCPCGDKFSISLEALWDGEDIATCPSCTLRIEIIYDEEDLPPLRHDDDDYDEDENGNAGKDDDLKLGGGGSDDGEEKKSDNENDEIDEGLSVVARKSLSVH</sequence>
<evidence type="ECO:0000256" key="5">
    <source>
        <dbReference type="ARBA" id="ARBA00036267"/>
    </source>
</evidence>
<dbReference type="PANTHER" id="PTHR21454:SF31">
    <property type="entry name" value="DIPHTHAMIDE BIOSYNTHESIS PROTEIN 3"/>
    <property type="match status" value="1"/>
</dbReference>
<dbReference type="InterPro" id="IPR036671">
    <property type="entry name" value="DPH_MB_sf"/>
</dbReference>
<organism evidence="10 11">
    <name type="scientific">Cyclostephanos tholiformis</name>
    <dbReference type="NCBI Taxonomy" id="382380"/>
    <lineage>
        <taxon>Eukaryota</taxon>
        <taxon>Sar</taxon>
        <taxon>Stramenopiles</taxon>
        <taxon>Ochrophyta</taxon>
        <taxon>Bacillariophyta</taxon>
        <taxon>Coscinodiscophyceae</taxon>
        <taxon>Thalassiosirophycidae</taxon>
        <taxon>Stephanodiscales</taxon>
        <taxon>Stephanodiscaceae</taxon>
        <taxon>Cyclostephanos</taxon>
    </lineage>
</organism>
<dbReference type="Pfam" id="PF05207">
    <property type="entry name" value="Zn_ribbon_CSL"/>
    <property type="match status" value="1"/>
</dbReference>
<dbReference type="SUPFAM" id="SSF144217">
    <property type="entry name" value="CSL zinc finger"/>
    <property type="match status" value="1"/>
</dbReference>
<dbReference type="Proteomes" id="UP001530377">
    <property type="component" value="Unassembled WGS sequence"/>
</dbReference>
<dbReference type="Gene3D" id="3.10.660.10">
    <property type="entry name" value="DPH Zinc finger"/>
    <property type="match status" value="1"/>
</dbReference>
<feature type="domain" description="DPH-type MB" evidence="9">
    <location>
        <begin position="3"/>
        <end position="59"/>
    </location>
</feature>
<protein>
    <recommendedName>
        <fullName evidence="6">Diphthamide biosynthesis protein 3</fullName>
    </recommendedName>
</protein>
<dbReference type="InterPro" id="IPR007872">
    <property type="entry name" value="DPH_MB_dom"/>
</dbReference>
<reference evidence="10 11" key="1">
    <citation type="submission" date="2024-10" db="EMBL/GenBank/DDBJ databases">
        <title>Updated reference genomes for cyclostephanoid diatoms.</title>
        <authorList>
            <person name="Roberts W.R."/>
            <person name="Alverson A.J."/>
        </authorList>
    </citation>
    <scope>NUCLEOTIDE SEQUENCE [LARGE SCALE GENOMIC DNA]</scope>
    <source>
        <strain evidence="10 11">AJA228-03</strain>
    </source>
</reference>
<evidence type="ECO:0000256" key="7">
    <source>
        <dbReference type="ARBA" id="ARBA00048125"/>
    </source>
</evidence>
<dbReference type="FunFam" id="3.10.660.10:FF:000001">
    <property type="entry name" value="Diphthamide biosynthesis 3"/>
    <property type="match status" value="1"/>
</dbReference>
<evidence type="ECO:0000256" key="8">
    <source>
        <dbReference type="SAM" id="MobiDB-lite"/>
    </source>
</evidence>
<evidence type="ECO:0000313" key="10">
    <source>
        <dbReference type="EMBL" id="KAL3822026.1"/>
    </source>
</evidence>
<comment type="catalytic activity">
    <reaction evidence="7">
        <text>2 [3Fe-4S](0)-[protein] + 2 Fe(2+)-[Dph3] + NADH = 2 [4Fe-4S](1+)-[protein] + 2 [Dph3] + NAD(+) + H(+)</text>
        <dbReference type="Rhea" id="RHEA:71239"/>
        <dbReference type="Rhea" id="RHEA-COMP:17997"/>
        <dbReference type="Rhea" id="RHEA-COMP:17998"/>
        <dbReference type="Rhea" id="RHEA-COMP:18001"/>
        <dbReference type="Rhea" id="RHEA-COMP:18002"/>
        <dbReference type="ChEBI" id="CHEBI:15378"/>
        <dbReference type="ChEBI" id="CHEBI:29033"/>
        <dbReference type="ChEBI" id="CHEBI:33723"/>
        <dbReference type="ChEBI" id="CHEBI:47402"/>
        <dbReference type="ChEBI" id="CHEBI:57540"/>
        <dbReference type="ChEBI" id="CHEBI:57945"/>
        <dbReference type="ChEBI" id="CHEBI:83228"/>
    </reaction>
</comment>
<dbReference type="PROSITE" id="PS51074">
    <property type="entry name" value="DPH_MB"/>
    <property type="match status" value="1"/>
</dbReference>
<evidence type="ECO:0000256" key="4">
    <source>
        <dbReference type="ARBA" id="ARBA00024032"/>
    </source>
</evidence>
<dbReference type="PANTHER" id="PTHR21454">
    <property type="entry name" value="DPH3 HOMOLOG-RELATED"/>
    <property type="match status" value="1"/>
</dbReference>
<comment type="caution">
    <text evidence="10">The sequence shown here is derived from an EMBL/GenBank/DDBJ whole genome shotgun (WGS) entry which is preliminary data.</text>
</comment>
<comment type="catalytic activity">
    <reaction evidence="5">
        <text>[3Fe-4S](1+)-[protein] + Fe(2+)-[Dph3] = [3Fe-4S](0)-[protein] + Fe(3+)-[Dph3]</text>
        <dbReference type="Rhea" id="RHEA:71235"/>
        <dbReference type="Rhea" id="RHEA-COMP:17996"/>
        <dbReference type="Rhea" id="RHEA-COMP:17997"/>
        <dbReference type="Rhea" id="RHEA-COMP:18002"/>
        <dbReference type="Rhea" id="RHEA-COMP:18003"/>
        <dbReference type="ChEBI" id="CHEBI:29033"/>
        <dbReference type="ChEBI" id="CHEBI:29034"/>
        <dbReference type="ChEBI" id="CHEBI:33751"/>
        <dbReference type="ChEBI" id="CHEBI:47402"/>
        <dbReference type="ChEBI" id="CHEBI:83228"/>
    </reaction>
</comment>